<dbReference type="RefSeq" id="WP_083030501.1">
    <property type="nucleotide sequence ID" value="NZ_AP022618.1"/>
</dbReference>
<dbReference type="InterPro" id="IPR037171">
    <property type="entry name" value="NagB/RpiA_transferase-like"/>
</dbReference>
<dbReference type="Pfam" id="PF02589">
    <property type="entry name" value="LUD_dom"/>
    <property type="match status" value="1"/>
</dbReference>
<dbReference type="PANTHER" id="PTHR43682">
    <property type="entry name" value="LACTATE UTILIZATION PROTEIN C"/>
    <property type="match status" value="1"/>
</dbReference>
<protein>
    <submittedName>
        <fullName evidence="2">Lactate utilization protein C</fullName>
    </submittedName>
</protein>
<dbReference type="Gene3D" id="3.40.50.10420">
    <property type="entry name" value="NagB/RpiA/CoA transferase-like"/>
    <property type="match status" value="1"/>
</dbReference>
<sequence length="209" mass="21743">MTGAREEILGRIRSALADRPAAAPVSWNYGAAVGTGDLDAVARFVERTRDYRARVTRIPRADDAAVAAAVADALAGAGSVISDGRARERWSGGADWRHDDGLSATELDRIDAVVTAAAVGIANTGTIVLDHGAGQGRRALSLVPDLHVCVLTVDQIVDDVPAAVARLLRCGSQSSPQTWISGPSATSDIELDRVEGVHGPRTLHVLVAG</sequence>
<accession>A0A1X0DFC2</accession>
<proteinExistence type="predicted"/>
<name>A0A1X0DFC2_9MYCO</name>
<dbReference type="InterPro" id="IPR003741">
    <property type="entry name" value="LUD_dom"/>
</dbReference>
<evidence type="ECO:0000313" key="3">
    <source>
        <dbReference type="Proteomes" id="UP000192801"/>
    </source>
</evidence>
<dbReference type="OrthoDB" id="9794187at2"/>
<keyword evidence="3" id="KW-1185">Reference proteome</keyword>
<dbReference type="Proteomes" id="UP000192801">
    <property type="component" value="Unassembled WGS sequence"/>
</dbReference>
<feature type="domain" description="LUD" evidence="1">
    <location>
        <begin position="106"/>
        <end position="207"/>
    </location>
</feature>
<evidence type="ECO:0000313" key="2">
    <source>
        <dbReference type="EMBL" id="ORA71075.1"/>
    </source>
</evidence>
<dbReference type="AlphaFoldDB" id="A0A1X0DFC2"/>
<gene>
    <name evidence="2" type="ORF">BST26_09370</name>
</gene>
<dbReference type="EMBL" id="MVHS01000016">
    <property type="protein sequence ID" value="ORA71075.1"/>
    <property type="molecule type" value="Genomic_DNA"/>
</dbReference>
<dbReference type="InterPro" id="IPR024185">
    <property type="entry name" value="FTHF_cligase-like_sf"/>
</dbReference>
<dbReference type="STRING" id="444597.BST26_09370"/>
<reference evidence="2 3" key="1">
    <citation type="submission" date="2016-12" db="EMBL/GenBank/DDBJ databases">
        <title>The new phylogeny of genus Mycobacterium.</title>
        <authorList>
            <person name="Tortoli E."/>
            <person name="Trovato A."/>
            <person name="Cirillo D.M."/>
        </authorList>
    </citation>
    <scope>NUCLEOTIDE SEQUENCE [LARGE SCALE GENOMIC DNA]</scope>
    <source>
        <strain evidence="2 3">DSM 45130</strain>
    </source>
</reference>
<dbReference type="SUPFAM" id="SSF100950">
    <property type="entry name" value="NagB/RpiA/CoA transferase-like"/>
    <property type="match status" value="1"/>
</dbReference>
<organism evidence="2 3">
    <name type="scientific">Mycolicibacterium insubricum</name>
    <dbReference type="NCBI Taxonomy" id="444597"/>
    <lineage>
        <taxon>Bacteria</taxon>
        <taxon>Bacillati</taxon>
        <taxon>Actinomycetota</taxon>
        <taxon>Actinomycetes</taxon>
        <taxon>Mycobacteriales</taxon>
        <taxon>Mycobacteriaceae</taxon>
        <taxon>Mycolicibacterium</taxon>
    </lineage>
</organism>
<dbReference type="PANTHER" id="PTHR43682:SF1">
    <property type="entry name" value="LACTATE UTILIZATION PROTEIN C"/>
    <property type="match status" value="1"/>
</dbReference>
<evidence type="ECO:0000259" key="1">
    <source>
        <dbReference type="Pfam" id="PF02589"/>
    </source>
</evidence>
<comment type="caution">
    <text evidence="2">The sequence shown here is derived from an EMBL/GenBank/DDBJ whole genome shotgun (WGS) entry which is preliminary data.</text>
</comment>